<feature type="compositionally biased region" description="Basic and acidic residues" evidence="1">
    <location>
        <begin position="13"/>
        <end position="22"/>
    </location>
</feature>
<comment type="caution">
    <text evidence="3">The sequence shown here is derived from an EMBL/GenBank/DDBJ whole genome shotgun (WGS) entry which is preliminary data.</text>
</comment>
<feature type="domain" description="SnoaL-like" evidence="2">
    <location>
        <begin position="62"/>
        <end position="174"/>
    </location>
</feature>
<organism evidence="3 4">
    <name type="scientific">Actinomadura physcomitrii</name>
    <dbReference type="NCBI Taxonomy" id="2650748"/>
    <lineage>
        <taxon>Bacteria</taxon>
        <taxon>Bacillati</taxon>
        <taxon>Actinomycetota</taxon>
        <taxon>Actinomycetes</taxon>
        <taxon>Streptosporangiales</taxon>
        <taxon>Thermomonosporaceae</taxon>
        <taxon>Actinomadura</taxon>
    </lineage>
</organism>
<dbReference type="Gene3D" id="3.10.450.50">
    <property type="match status" value="1"/>
</dbReference>
<accession>A0A6I4MUU0</accession>
<evidence type="ECO:0000256" key="1">
    <source>
        <dbReference type="SAM" id="MobiDB-lite"/>
    </source>
</evidence>
<protein>
    <recommendedName>
        <fullName evidence="2">SnoaL-like domain-containing protein</fullName>
    </recommendedName>
</protein>
<feature type="compositionally biased region" description="Basic and acidic residues" evidence="1">
    <location>
        <begin position="183"/>
        <end position="195"/>
    </location>
</feature>
<evidence type="ECO:0000259" key="2">
    <source>
        <dbReference type="Pfam" id="PF13577"/>
    </source>
</evidence>
<evidence type="ECO:0000313" key="4">
    <source>
        <dbReference type="Proteomes" id="UP000462055"/>
    </source>
</evidence>
<dbReference type="EMBL" id="WBMS02000063">
    <property type="protein sequence ID" value="MWA07081.1"/>
    <property type="molecule type" value="Genomic_DNA"/>
</dbReference>
<sequence>MLPPPVRCQPAGPERRAARSHKTGFDVEVELRSGLRLPRPEDAGRTPLTRTRRGGRSVDGSRIADIIEIEQMLARYAVGMTKDDVEEVVSVFAPGGTYSAFGEKYGVADFPELVAAAPKGVFSVSTPAITFDGEDAARGEQPLCFVAQTDHSMRIGYYTDTYTRTPHGWRLQTRAMTFLRRSGARDSGRPHDPRRPAPRRTSAS</sequence>
<dbReference type="AlphaFoldDB" id="A0A6I4MUU0"/>
<name>A0A6I4MUU0_9ACTN</name>
<proteinExistence type="predicted"/>
<dbReference type="Pfam" id="PF13577">
    <property type="entry name" value="SnoaL_4"/>
    <property type="match status" value="1"/>
</dbReference>
<dbReference type="InterPro" id="IPR037401">
    <property type="entry name" value="SnoaL-like"/>
</dbReference>
<dbReference type="Proteomes" id="UP000462055">
    <property type="component" value="Unassembled WGS sequence"/>
</dbReference>
<dbReference type="SUPFAM" id="SSF54427">
    <property type="entry name" value="NTF2-like"/>
    <property type="match status" value="1"/>
</dbReference>
<feature type="region of interest" description="Disordered" evidence="1">
    <location>
        <begin position="181"/>
        <end position="204"/>
    </location>
</feature>
<feature type="region of interest" description="Disordered" evidence="1">
    <location>
        <begin position="1"/>
        <end position="22"/>
    </location>
</feature>
<evidence type="ECO:0000313" key="3">
    <source>
        <dbReference type="EMBL" id="MWA07081.1"/>
    </source>
</evidence>
<keyword evidence="4" id="KW-1185">Reference proteome</keyword>
<gene>
    <name evidence="3" type="ORF">F8568_043445</name>
</gene>
<dbReference type="InterPro" id="IPR032710">
    <property type="entry name" value="NTF2-like_dom_sf"/>
</dbReference>
<reference evidence="3" key="1">
    <citation type="submission" date="2019-12" db="EMBL/GenBank/DDBJ databases">
        <title>Actinomadura physcomitrii sp. nov., a novel actinomycete isolated from moss [Physcomitrium sphaericum (Ludw) Fuernr].</title>
        <authorList>
            <person name="Zhuang X."/>
        </authorList>
    </citation>
    <scope>NUCLEOTIDE SEQUENCE [LARGE SCALE GENOMIC DNA]</scope>
    <source>
        <strain evidence="3">LD22</strain>
    </source>
</reference>
<feature type="region of interest" description="Disordered" evidence="1">
    <location>
        <begin position="36"/>
        <end position="57"/>
    </location>
</feature>